<comment type="similarity">
    <text evidence="1">Belongs to the bacterial solute-binding protein ModA family.</text>
</comment>
<dbReference type="PANTHER" id="PTHR30632">
    <property type="entry name" value="MOLYBDATE-BINDING PERIPLASMIC PROTEIN"/>
    <property type="match status" value="1"/>
</dbReference>
<protein>
    <submittedName>
        <fullName evidence="6">Molybdate transport system substrate-binding protein</fullName>
    </submittedName>
</protein>
<dbReference type="GO" id="GO:0030973">
    <property type="term" value="F:molybdate ion binding"/>
    <property type="evidence" value="ECO:0007669"/>
    <property type="project" value="TreeGrafter"/>
</dbReference>
<dbReference type="InterPro" id="IPR005950">
    <property type="entry name" value="ModA"/>
</dbReference>
<keyword evidence="4" id="KW-0500">Molybdenum</keyword>
<organism evidence="6 7">
    <name type="scientific">Cellulomonas cellasea</name>
    <dbReference type="NCBI Taxonomy" id="43670"/>
    <lineage>
        <taxon>Bacteria</taxon>
        <taxon>Bacillati</taxon>
        <taxon>Actinomycetota</taxon>
        <taxon>Actinomycetes</taxon>
        <taxon>Micrococcales</taxon>
        <taxon>Cellulomonadaceae</taxon>
        <taxon>Cellulomonas</taxon>
    </lineage>
</organism>
<dbReference type="GO" id="GO:0015689">
    <property type="term" value="P:molybdate ion transport"/>
    <property type="evidence" value="ECO:0007669"/>
    <property type="project" value="InterPro"/>
</dbReference>
<keyword evidence="2 4" id="KW-0479">Metal-binding</keyword>
<evidence type="ECO:0000256" key="4">
    <source>
        <dbReference type="PIRSR" id="PIRSR004846-1"/>
    </source>
</evidence>
<dbReference type="SUPFAM" id="SSF53850">
    <property type="entry name" value="Periplasmic binding protein-like II"/>
    <property type="match status" value="1"/>
</dbReference>
<dbReference type="RefSeq" id="WP_183294876.1">
    <property type="nucleotide sequence ID" value="NZ_JACHVX010000001.1"/>
</dbReference>
<accession>A0A7W4YAD5</accession>
<feature type="binding site" evidence="4">
    <location>
        <position position="223"/>
    </location>
    <ligand>
        <name>molybdate</name>
        <dbReference type="ChEBI" id="CHEBI:36264"/>
    </ligand>
</feature>
<dbReference type="NCBIfam" id="TIGR01256">
    <property type="entry name" value="modA"/>
    <property type="match status" value="1"/>
</dbReference>
<keyword evidence="3" id="KW-0732">Signal</keyword>
<feature type="region of interest" description="Disordered" evidence="5">
    <location>
        <begin position="1"/>
        <end position="37"/>
    </location>
</feature>
<name>A0A7W4YAD5_9CELL</name>
<dbReference type="Pfam" id="PF13531">
    <property type="entry name" value="SBP_bac_11"/>
    <property type="match status" value="1"/>
</dbReference>
<feature type="binding site" evidence="4">
    <location>
        <position position="102"/>
    </location>
    <ligand>
        <name>molybdate</name>
        <dbReference type="ChEBI" id="CHEBI:36264"/>
    </ligand>
</feature>
<dbReference type="Gene3D" id="3.40.190.10">
    <property type="entry name" value="Periplasmic binding protein-like II"/>
    <property type="match status" value="2"/>
</dbReference>
<reference evidence="6 7" key="1">
    <citation type="submission" date="2020-08" db="EMBL/GenBank/DDBJ databases">
        <title>The Agave Microbiome: Exploring the role of microbial communities in plant adaptations to desert environments.</title>
        <authorList>
            <person name="Partida-Martinez L.P."/>
        </authorList>
    </citation>
    <scope>NUCLEOTIDE SEQUENCE [LARGE SCALE GENOMIC DNA]</scope>
    <source>
        <strain evidence="6 7">RAS26</strain>
    </source>
</reference>
<evidence type="ECO:0000256" key="1">
    <source>
        <dbReference type="ARBA" id="ARBA00009175"/>
    </source>
</evidence>
<dbReference type="EMBL" id="JACHVX010000001">
    <property type="protein sequence ID" value="MBB2921954.1"/>
    <property type="molecule type" value="Genomic_DNA"/>
</dbReference>
<dbReference type="PANTHER" id="PTHR30632:SF0">
    <property type="entry name" value="SULFATE-BINDING PROTEIN"/>
    <property type="match status" value="1"/>
</dbReference>
<feature type="binding site" evidence="4">
    <location>
        <position position="74"/>
    </location>
    <ligand>
        <name>molybdate</name>
        <dbReference type="ChEBI" id="CHEBI:36264"/>
    </ligand>
</feature>
<feature type="binding site" evidence="4">
    <location>
        <position position="205"/>
    </location>
    <ligand>
        <name>molybdate</name>
        <dbReference type="ChEBI" id="CHEBI:36264"/>
    </ligand>
</feature>
<dbReference type="GO" id="GO:0046872">
    <property type="term" value="F:metal ion binding"/>
    <property type="evidence" value="ECO:0007669"/>
    <property type="project" value="UniProtKB-KW"/>
</dbReference>
<dbReference type="InterPro" id="IPR050682">
    <property type="entry name" value="ModA/WtpA"/>
</dbReference>
<dbReference type="PIRSF" id="PIRSF004846">
    <property type="entry name" value="ModA"/>
    <property type="match status" value="1"/>
</dbReference>
<dbReference type="Proteomes" id="UP000518206">
    <property type="component" value="Unassembled WGS sequence"/>
</dbReference>
<sequence>MSTAPLELRRSAPSGAADLPARTAHGSGPRRPPGPGRRRHVLLVLAAGTGLVLAACSPPTTGATDPVRVLAAASLHAPLDELLADHAESTGGPAPLVTYDGSAALLTQLREGAVADVVVLADAASTSQAQDAGLLADRAVDVAANTLRIAVAPGNPRAVTGLADLARPEMTVVLCAPPVPCGAATRTLLADAGVEVPRASEEQAVTAVLAKVVSGEADAGVVYVTDVLGAGGAVEGVAIPGAERARTTVSAAVVAGAPHPDEAGDLVALLGSAGAREVFARHGFEAP</sequence>
<proteinExistence type="inferred from homology"/>
<comment type="caution">
    <text evidence="6">The sequence shown here is derived from an EMBL/GenBank/DDBJ whole genome shotgun (WGS) entry which is preliminary data.</text>
</comment>
<evidence type="ECO:0000256" key="2">
    <source>
        <dbReference type="ARBA" id="ARBA00022723"/>
    </source>
</evidence>
<dbReference type="AlphaFoldDB" id="A0A7W4YAD5"/>
<evidence type="ECO:0000256" key="3">
    <source>
        <dbReference type="ARBA" id="ARBA00022729"/>
    </source>
</evidence>
<evidence type="ECO:0000313" key="7">
    <source>
        <dbReference type="Proteomes" id="UP000518206"/>
    </source>
</evidence>
<evidence type="ECO:0000256" key="5">
    <source>
        <dbReference type="SAM" id="MobiDB-lite"/>
    </source>
</evidence>
<reference evidence="6 7" key="2">
    <citation type="submission" date="2020-08" db="EMBL/GenBank/DDBJ databases">
        <authorList>
            <person name="Partida-Martinez L."/>
            <person name="Huntemann M."/>
            <person name="Clum A."/>
            <person name="Wang J."/>
            <person name="Palaniappan K."/>
            <person name="Ritter S."/>
            <person name="Chen I.-M."/>
            <person name="Stamatis D."/>
            <person name="Reddy T."/>
            <person name="O'Malley R."/>
            <person name="Daum C."/>
            <person name="Shapiro N."/>
            <person name="Ivanova N."/>
            <person name="Kyrpides N."/>
            <person name="Woyke T."/>
        </authorList>
    </citation>
    <scope>NUCLEOTIDE SEQUENCE [LARGE SCALE GENOMIC DNA]</scope>
    <source>
        <strain evidence="6 7">RAS26</strain>
    </source>
</reference>
<gene>
    <name evidence="6" type="ORF">FHR80_000848</name>
</gene>
<evidence type="ECO:0000313" key="6">
    <source>
        <dbReference type="EMBL" id="MBB2921954.1"/>
    </source>
</evidence>